<gene>
    <name evidence="2" type="ordered locus">HacjB3_09845</name>
    <name evidence="3" type="ORF">C497_12831</name>
</gene>
<keyword evidence="1" id="KW-1133">Transmembrane helix</keyword>
<proteinExistence type="predicted"/>
<dbReference type="AlphaFoldDB" id="D8J3P5"/>
<keyword evidence="1" id="KW-0472">Membrane</keyword>
<dbReference type="STRING" id="795797.HacjB3_09845"/>
<accession>D8J3P5</accession>
<name>D8J3P5_HALJB</name>
<evidence type="ECO:0000256" key="1">
    <source>
        <dbReference type="SAM" id="Phobius"/>
    </source>
</evidence>
<dbReference type="KEGG" id="hje:HacjB3_09845"/>
<dbReference type="PATRIC" id="fig|795797.18.peg.1960"/>
<evidence type="ECO:0000313" key="3">
    <source>
        <dbReference type="EMBL" id="ELY35435.1"/>
    </source>
</evidence>
<dbReference type="EMBL" id="CP002062">
    <property type="protein sequence ID" value="ADJ15352.1"/>
    <property type="molecule type" value="Genomic_DNA"/>
</dbReference>
<dbReference type="HOGENOM" id="CLU_3227702_0_0_2"/>
<evidence type="ECO:0000313" key="2">
    <source>
        <dbReference type="EMBL" id="ADJ15352.1"/>
    </source>
</evidence>
<protein>
    <submittedName>
        <fullName evidence="2">Uncharacterized protein</fullName>
    </submittedName>
</protein>
<evidence type="ECO:0000313" key="5">
    <source>
        <dbReference type="Proteomes" id="UP000011645"/>
    </source>
</evidence>
<reference evidence="2 4" key="1">
    <citation type="journal article" date="2010" name="J. Bacteriol.">
        <title>Complete genome sequence of Halalkalicoccus jeotgali B3(T), an extremely halophilic archaeon.</title>
        <authorList>
            <person name="Roh S.W."/>
            <person name="Nam Y.D."/>
            <person name="Nam S.H."/>
            <person name="Choi S.H."/>
            <person name="Park H.S."/>
            <person name="Bae J.W."/>
        </authorList>
    </citation>
    <scope>NUCLEOTIDE SEQUENCE [LARGE SCALE GENOMIC DNA]</scope>
    <source>
        <strain evidence="2">B3</strain>
        <strain evidence="4">DSM 18796 / CECT 7217 / JCM 14584 / KCTC 4019 / B3</strain>
    </source>
</reference>
<reference evidence="3 5" key="2">
    <citation type="journal article" date="2014" name="PLoS Genet.">
        <title>Phylogenetically driven sequencing of extremely halophilic archaea reveals strategies for static and dynamic osmo-response.</title>
        <authorList>
            <person name="Becker E.A."/>
            <person name="Seitzer P.M."/>
            <person name="Tritt A."/>
            <person name="Larsen D."/>
            <person name="Krusor M."/>
            <person name="Yao A.I."/>
            <person name="Wu D."/>
            <person name="Madern D."/>
            <person name="Eisen J.A."/>
            <person name="Darling A.E."/>
            <person name="Facciotti M.T."/>
        </authorList>
    </citation>
    <scope>NUCLEOTIDE SEQUENCE [LARGE SCALE GENOMIC DNA]</scope>
    <source>
        <strain evidence="3">B3</strain>
        <strain evidence="5">DSM 18796 / CECT 7217 / JCM 14584 / KCTC 4019 / B3</strain>
    </source>
</reference>
<feature type="transmembrane region" description="Helical" evidence="1">
    <location>
        <begin position="6"/>
        <end position="37"/>
    </location>
</feature>
<sequence>MIVGPLVLAAIALWGRTLVTSALAGSYLLAFVGYVLYSGSRGF</sequence>
<dbReference type="Proteomes" id="UP000011645">
    <property type="component" value="Unassembled WGS sequence"/>
</dbReference>
<keyword evidence="1" id="KW-0812">Transmembrane</keyword>
<evidence type="ECO:0000313" key="4">
    <source>
        <dbReference type="Proteomes" id="UP000000390"/>
    </source>
</evidence>
<dbReference type="eggNOG" id="arCOG08206">
    <property type="taxonomic scope" value="Archaea"/>
</dbReference>
<dbReference type="EMBL" id="AOHV01000033">
    <property type="protein sequence ID" value="ELY35435.1"/>
    <property type="molecule type" value="Genomic_DNA"/>
</dbReference>
<keyword evidence="5" id="KW-1185">Reference proteome</keyword>
<dbReference type="Proteomes" id="UP000000390">
    <property type="component" value="Chromosome"/>
</dbReference>
<organism evidence="2 4">
    <name type="scientific">Halalkalicoccus jeotgali (strain DSM 18796 / CECT 7217 / JCM 14584 / KCTC 4019 / B3)</name>
    <dbReference type="NCBI Taxonomy" id="795797"/>
    <lineage>
        <taxon>Archaea</taxon>
        <taxon>Methanobacteriati</taxon>
        <taxon>Methanobacteriota</taxon>
        <taxon>Stenosarchaea group</taxon>
        <taxon>Halobacteria</taxon>
        <taxon>Halobacteriales</taxon>
        <taxon>Halococcaceae</taxon>
        <taxon>Halalkalicoccus</taxon>
    </lineage>
</organism>